<proteinExistence type="inferred from homology"/>
<reference evidence="4 5" key="1">
    <citation type="submission" date="2018-06" db="EMBL/GenBank/DDBJ databases">
        <authorList>
            <consortium name="Pathogen Informatics"/>
            <person name="Doyle S."/>
        </authorList>
    </citation>
    <scope>NUCLEOTIDE SEQUENCE [LARGE SCALE GENOMIC DNA]</scope>
    <source>
        <strain evidence="4 5">NCTC11842</strain>
    </source>
</reference>
<evidence type="ECO:0000313" key="5">
    <source>
        <dbReference type="Proteomes" id="UP000250443"/>
    </source>
</evidence>
<comment type="similarity">
    <text evidence="1">Belongs to the ParB family.</text>
</comment>
<evidence type="ECO:0000313" key="3">
    <source>
        <dbReference type="EMBL" id="MBF8643695.1"/>
    </source>
</evidence>
<evidence type="ECO:0000313" key="6">
    <source>
        <dbReference type="Proteomes" id="UP000626180"/>
    </source>
</evidence>
<sequence>MEKKSTSSQNAPKQKLGSILAQGLVSQISRHSAVQQVENLKSHRVPRSIPVDLVDANPYQPRLVFDEEYIEELALSIEEEGLLSPINVRIAGERYELIAGECRLRAHKKLGKKYIDALVEVVDDFESALRSLFENIHRKDLSDFEKYHAITRMRTSFTQVNDLQRKLDISKSQLYRIMAFGALPESSLNMLKANPKMLGANAVDALKPVIKEVQAAGLDYESALNKALRDLANGKLAQAGLAKRIREDLLTKSVSAPKASTPSEDIVIGERKVARVSTKKDRVIFELDRKTFSDDQLKELRALISNLAEQGAEPRE</sequence>
<dbReference type="Proteomes" id="UP000250443">
    <property type="component" value="Unassembled WGS sequence"/>
</dbReference>
<evidence type="ECO:0000259" key="2">
    <source>
        <dbReference type="SMART" id="SM00470"/>
    </source>
</evidence>
<dbReference type="Proteomes" id="UP000626180">
    <property type="component" value="Unassembled WGS sequence"/>
</dbReference>
<reference evidence="3 6" key="2">
    <citation type="submission" date="2020-10" db="EMBL/GenBank/DDBJ databases">
        <title>Genome sequences of Pseudomonas isolates.</title>
        <authorList>
            <person name="Wessels L."/>
            <person name="Reich F."/>
            <person name="Hammerl J."/>
        </authorList>
    </citation>
    <scope>NUCLEOTIDE SEQUENCE [LARGE SCALE GENOMIC DNA]</scope>
    <source>
        <strain evidence="3 6">20-MO00624-0</strain>
    </source>
</reference>
<dbReference type="GO" id="GO:0007059">
    <property type="term" value="P:chromosome segregation"/>
    <property type="evidence" value="ECO:0007669"/>
    <property type="project" value="TreeGrafter"/>
</dbReference>
<dbReference type="SUPFAM" id="SSF110849">
    <property type="entry name" value="ParB/Sulfiredoxin"/>
    <property type="match status" value="1"/>
</dbReference>
<dbReference type="Gene3D" id="1.10.10.2830">
    <property type="match status" value="1"/>
</dbReference>
<dbReference type="PANTHER" id="PTHR33375:SF1">
    <property type="entry name" value="CHROMOSOME-PARTITIONING PROTEIN PARB-RELATED"/>
    <property type="match status" value="1"/>
</dbReference>
<dbReference type="InterPro" id="IPR004437">
    <property type="entry name" value="ParB/RepB/Spo0J"/>
</dbReference>
<dbReference type="SUPFAM" id="SSF109709">
    <property type="entry name" value="KorB DNA-binding domain-like"/>
    <property type="match status" value="1"/>
</dbReference>
<name>A0A2X2DGE5_PSELU</name>
<dbReference type="EMBL" id="UAUF01000015">
    <property type="protein sequence ID" value="SPZ16556.1"/>
    <property type="molecule type" value="Genomic_DNA"/>
</dbReference>
<dbReference type="SMART" id="SM00470">
    <property type="entry name" value="ParB"/>
    <property type="match status" value="1"/>
</dbReference>
<dbReference type="GO" id="GO:0005694">
    <property type="term" value="C:chromosome"/>
    <property type="evidence" value="ECO:0007669"/>
    <property type="project" value="TreeGrafter"/>
</dbReference>
<dbReference type="InterPro" id="IPR003115">
    <property type="entry name" value="ParB_N"/>
</dbReference>
<dbReference type="EMBL" id="JADMCD010000020">
    <property type="protein sequence ID" value="MBF8643695.1"/>
    <property type="molecule type" value="Genomic_DNA"/>
</dbReference>
<dbReference type="NCBIfam" id="TIGR00180">
    <property type="entry name" value="parB_part"/>
    <property type="match status" value="1"/>
</dbReference>
<dbReference type="InterPro" id="IPR036086">
    <property type="entry name" value="ParB/Sulfiredoxin_sf"/>
</dbReference>
<dbReference type="InterPro" id="IPR050336">
    <property type="entry name" value="Chromosome_partition/occlusion"/>
</dbReference>
<dbReference type="GO" id="GO:0003677">
    <property type="term" value="F:DNA binding"/>
    <property type="evidence" value="ECO:0007669"/>
    <property type="project" value="InterPro"/>
</dbReference>
<dbReference type="RefSeq" id="WP_010798839.1">
    <property type="nucleotide sequence ID" value="NZ_CP044085.1"/>
</dbReference>
<feature type="domain" description="ParB-like N-terminal" evidence="2">
    <location>
        <begin position="47"/>
        <end position="136"/>
    </location>
</feature>
<evidence type="ECO:0000313" key="4">
    <source>
        <dbReference type="EMBL" id="SPZ16556.1"/>
    </source>
</evidence>
<organism evidence="4 5">
    <name type="scientific">Pseudomonas luteola</name>
    <dbReference type="NCBI Taxonomy" id="47886"/>
    <lineage>
        <taxon>Bacteria</taxon>
        <taxon>Pseudomonadati</taxon>
        <taxon>Pseudomonadota</taxon>
        <taxon>Gammaproteobacteria</taxon>
        <taxon>Pseudomonadales</taxon>
        <taxon>Pseudomonadaceae</taxon>
        <taxon>Pseudomonas</taxon>
    </lineage>
</organism>
<dbReference type="AlphaFoldDB" id="A0A2X2DGE5"/>
<dbReference type="Gene3D" id="3.90.1530.30">
    <property type="match status" value="1"/>
</dbReference>
<protein>
    <submittedName>
        <fullName evidence="4">Chromosomal partitioning protein ParB</fullName>
    </submittedName>
    <submittedName>
        <fullName evidence="3">ParB/RepB/Spo0J family partition protein</fullName>
    </submittedName>
</protein>
<dbReference type="Pfam" id="PF02195">
    <property type="entry name" value="ParB_N"/>
    <property type="match status" value="1"/>
</dbReference>
<dbReference type="PANTHER" id="PTHR33375">
    <property type="entry name" value="CHROMOSOME-PARTITIONING PROTEIN PARB-RELATED"/>
    <property type="match status" value="1"/>
</dbReference>
<accession>A0A2X2DGE5</accession>
<dbReference type="GeneID" id="300269401"/>
<keyword evidence="6" id="KW-1185">Reference proteome</keyword>
<evidence type="ECO:0000256" key="1">
    <source>
        <dbReference type="ARBA" id="ARBA00006295"/>
    </source>
</evidence>
<gene>
    <name evidence="4" type="primary">spoOJ_4</name>
    <name evidence="3" type="ORF">IRZ65_23835</name>
    <name evidence="4" type="ORF">NCTC11842_05589</name>
</gene>